<evidence type="ECO:0000256" key="1">
    <source>
        <dbReference type="ARBA" id="ARBA00004417"/>
    </source>
</evidence>
<dbReference type="InterPro" id="IPR003439">
    <property type="entry name" value="ABC_transporter-like_ATP-bd"/>
</dbReference>
<keyword evidence="2" id="KW-0813">Transport</keyword>
<keyword evidence="3" id="KW-0547">Nucleotide-binding</keyword>
<dbReference type="PANTHER" id="PTHR43776">
    <property type="entry name" value="TRANSPORT ATP-BINDING PROTEIN"/>
    <property type="match status" value="1"/>
</dbReference>
<dbReference type="Gene3D" id="3.40.50.300">
    <property type="entry name" value="P-loop containing nucleotide triphosphate hydrolases"/>
    <property type="match status" value="2"/>
</dbReference>
<dbReference type="GO" id="GO:0016887">
    <property type="term" value="F:ATP hydrolysis activity"/>
    <property type="evidence" value="ECO:0007669"/>
    <property type="project" value="InterPro"/>
</dbReference>
<dbReference type="FunFam" id="3.40.50.300:FF:000016">
    <property type="entry name" value="Oligopeptide ABC transporter ATP-binding component"/>
    <property type="match status" value="1"/>
</dbReference>
<comment type="caution">
    <text evidence="6">The sequence shown here is derived from an EMBL/GenBank/DDBJ whole genome shotgun (WGS) entry which is preliminary data.</text>
</comment>
<dbReference type="Pfam" id="PF00005">
    <property type="entry name" value="ABC_tran"/>
    <property type="match status" value="2"/>
</dbReference>
<dbReference type="SUPFAM" id="SSF52540">
    <property type="entry name" value="P-loop containing nucleoside triphosphate hydrolases"/>
    <property type="match status" value="2"/>
</dbReference>
<reference evidence="6 7" key="1">
    <citation type="submission" date="2017-04" db="EMBL/GenBank/DDBJ databases">
        <title>Kefir bacterial isolates.</title>
        <authorList>
            <person name="Kim Y."/>
            <person name="Blasche S."/>
            <person name="Patil K.R."/>
        </authorList>
    </citation>
    <scope>NUCLEOTIDE SEQUENCE [LARGE SCALE GENOMIC DNA]</scope>
    <source>
        <strain evidence="6 7">KR-2</strain>
    </source>
</reference>
<evidence type="ECO:0000313" key="7">
    <source>
        <dbReference type="Proteomes" id="UP000216033"/>
    </source>
</evidence>
<dbReference type="OrthoDB" id="9802264at2"/>
<keyword evidence="7" id="KW-1185">Reference proteome</keyword>
<dbReference type="RefSeq" id="WP_048852880.1">
    <property type="nucleotide sequence ID" value="NZ_BAMZ01000004.1"/>
</dbReference>
<evidence type="ECO:0000256" key="4">
    <source>
        <dbReference type="ARBA" id="ARBA00022840"/>
    </source>
</evidence>
<dbReference type="Pfam" id="PF08352">
    <property type="entry name" value="oligo_HPY"/>
    <property type="match status" value="2"/>
</dbReference>
<dbReference type="PROSITE" id="PS00211">
    <property type="entry name" value="ABC_TRANSPORTER_1"/>
    <property type="match status" value="2"/>
</dbReference>
<evidence type="ECO:0000259" key="5">
    <source>
        <dbReference type="PROSITE" id="PS50893"/>
    </source>
</evidence>
<dbReference type="STRING" id="1231343.Absy_004_008"/>
<dbReference type="SMART" id="SM00382">
    <property type="entry name" value="AAA"/>
    <property type="match status" value="2"/>
</dbReference>
<gene>
    <name evidence="6" type="ORF">B9K05_09195</name>
</gene>
<keyword evidence="4 6" id="KW-0067">ATP-binding</keyword>
<dbReference type="GeneID" id="98301469"/>
<feature type="domain" description="ABC transporter" evidence="5">
    <location>
        <begin position="279"/>
        <end position="524"/>
    </location>
</feature>
<sequence length="530" mass="58503">MNQRCLSIRNLDICYKRQNTTHHALNDVSLDLHAGEILALVGESGSGKSTLGRSVLGLLPAAARLQSGSIHLGTKNVTHLPEREWRSIRGQKVALIPQDPAHSLDPVRTIGAQLVEALHPASTSFLLRYNAKAEAAALLDQMGISQPKQRLAQYPHELSGGMKQRVLIAAAIAQRPSLIVADEPTSALDVSVQVQIMTLLAKLRRELNTAILFITHDLALASEHTDRVAVLHNGKICEIAPTKQIFQAPQASYTKRLISDLPIFQKSPEKIPSSSPDVITVKNLGYTYAKTAHSDHQHTMRNLSFSVSKGRTLGIVGESGSGKTTLLKCLLGLLTPQTGSIRILNQYPSQLQGQALRDLRRKVQFVYQNPHVSFDPRYTALQSLEEPLINRGIQSRSQRQKAINDVLFKVHLDATLLERRISALSGGQAQRLALARALLCQPEILILDEVVSALDVSIQAEILSLLEQIQNDLKLTYIFVSHDLTAIKRLAHDVLILKNGEQVEYGNTNQIFLKPKNKYTKNLINSIPKI</sequence>
<evidence type="ECO:0000256" key="3">
    <source>
        <dbReference type="ARBA" id="ARBA00022741"/>
    </source>
</evidence>
<evidence type="ECO:0000256" key="2">
    <source>
        <dbReference type="ARBA" id="ARBA00022448"/>
    </source>
</evidence>
<protein>
    <submittedName>
        <fullName evidence="6">ABC transporter ATP-binding protein</fullName>
    </submittedName>
</protein>
<accession>A0A270BG19</accession>
<dbReference type="InterPro" id="IPR003593">
    <property type="entry name" value="AAA+_ATPase"/>
</dbReference>
<name>A0A270BG19_9PROT</name>
<dbReference type="PROSITE" id="PS50893">
    <property type="entry name" value="ABC_TRANSPORTER_2"/>
    <property type="match status" value="2"/>
</dbReference>
<dbReference type="CDD" id="cd03257">
    <property type="entry name" value="ABC_NikE_OppD_transporters"/>
    <property type="match status" value="2"/>
</dbReference>
<feature type="domain" description="ABC transporter" evidence="5">
    <location>
        <begin position="8"/>
        <end position="258"/>
    </location>
</feature>
<dbReference type="GO" id="GO:0015833">
    <property type="term" value="P:peptide transport"/>
    <property type="evidence" value="ECO:0007669"/>
    <property type="project" value="InterPro"/>
</dbReference>
<dbReference type="GO" id="GO:0005524">
    <property type="term" value="F:ATP binding"/>
    <property type="evidence" value="ECO:0007669"/>
    <property type="project" value="UniProtKB-KW"/>
</dbReference>
<dbReference type="InterPro" id="IPR050319">
    <property type="entry name" value="ABC_transp_ATP-bind"/>
</dbReference>
<dbReference type="GO" id="GO:0005886">
    <property type="term" value="C:plasma membrane"/>
    <property type="evidence" value="ECO:0007669"/>
    <property type="project" value="UniProtKB-SubCell"/>
</dbReference>
<evidence type="ECO:0000313" key="6">
    <source>
        <dbReference type="EMBL" id="PAL23952.1"/>
    </source>
</evidence>
<dbReference type="InterPro" id="IPR013563">
    <property type="entry name" value="Oligopep_ABC_C"/>
</dbReference>
<dbReference type="InterPro" id="IPR027417">
    <property type="entry name" value="P-loop_NTPase"/>
</dbReference>
<dbReference type="AlphaFoldDB" id="A0A270BG19"/>
<dbReference type="GO" id="GO:0055085">
    <property type="term" value="P:transmembrane transport"/>
    <property type="evidence" value="ECO:0007669"/>
    <property type="project" value="UniProtKB-ARBA"/>
</dbReference>
<organism evidence="6 7">
    <name type="scientific">Acetobacter syzygii</name>
    <dbReference type="NCBI Taxonomy" id="146476"/>
    <lineage>
        <taxon>Bacteria</taxon>
        <taxon>Pseudomonadati</taxon>
        <taxon>Pseudomonadota</taxon>
        <taxon>Alphaproteobacteria</taxon>
        <taxon>Acetobacterales</taxon>
        <taxon>Acetobacteraceae</taxon>
        <taxon>Acetobacter</taxon>
    </lineage>
</organism>
<dbReference type="EMBL" id="NDFP01000009">
    <property type="protein sequence ID" value="PAL23952.1"/>
    <property type="molecule type" value="Genomic_DNA"/>
</dbReference>
<proteinExistence type="predicted"/>
<dbReference type="InterPro" id="IPR017871">
    <property type="entry name" value="ABC_transporter-like_CS"/>
</dbReference>
<dbReference type="Proteomes" id="UP000216033">
    <property type="component" value="Unassembled WGS sequence"/>
</dbReference>
<comment type="subcellular location">
    <subcellularLocation>
        <location evidence="1">Cell inner membrane</location>
        <topology evidence="1">Peripheral membrane protein</topology>
    </subcellularLocation>
</comment>